<dbReference type="Pfam" id="PF23932">
    <property type="entry name" value="SP10_terminator"/>
    <property type="match status" value="1"/>
</dbReference>
<keyword evidence="2" id="KW-1185">Reference proteome</keyword>
<evidence type="ECO:0000313" key="1">
    <source>
        <dbReference type="EMBL" id="ADH03166.1"/>
    </source>
</evidence>
<evidence type="ECO:0000313" key="2">
    <source>
        <dbReference type="Proteomes" id="UP000005445"/>
    </source>
</evidence>
<dbReference type="InterPro" id="IPR056960">
    <property type="entry name" value="SP10_terminator"/>
</dbReference>
<dbReference type="Proteomes" id="UP000005445">
    <property type="component" value="Segment"/>
</dbReference>
<name>G9B1C1_9CAUD</name>
<reference evidence="1 2" key="1">
    <citation type="submission" date="2013-01" db="EMBL/GenBank/DDBJ databases">
        <title>Large myovirus of Bacillus.</title>
        <authorList>
            <person name="Klumpp J."/>
            <person name="Beyer W."/>
            <person name="Loessner M.J."/>
        </authorList>
    </citation>
    <scope>NUCLEOTIDE SEQUENCE [LARGE SCALE GENOMIC DNA]</scope>
</reference>
<dbReference type="RefSeq" id="YP_004957035.1">
    <property type="nucleotide sequence ID" value="NC_016563.1"/>
</dbReference>
<dbReference type="EMBL" id="HM144387">
    <property type="protein sequence ID" value="ADH03166.1"/>
    <property type="molecule type" value="Genomic_DNA"/>
</dbReference>
<sequence>MLPSIDSYIHKQIQTTLEMLLSNRYIIEELLKEVQDSVREKFIRAYVFDEALQPNPREIPIVYAMPQTKQQMQGTIYISLRGGEETHTSLNNLESTYSNPEVRLRSQVCDVKIASDERMYFEVDYPVSSMESVSNVTFTDKDNITYEGNRIYFNYSSDLEGLGGFTVWYNEASAKSSRVGEFGVRSGFTSTEHYSILVISTNMDIVRCLDLLLKAVLIYMRSNAEEQTNYLLQGISYGQMEEMNSKDGSDTPEILYGRETIVTYTTSYSLDVPIVNKIEEIVLNNKNITLNTQGGKM</sequence>
<dbReference type="OrthoDB" id="9032at10239"/>
<organism evidence="1 2">
    <name type="scientific">Bacillus phage W.Ph</name>
    <dbReference type="NCBI Taxonomy" id="764595"/>
    <lineage>
        <taxon>Viruses</taxon>
        <taxon>Duplodnaviria</taxon>
        <taxon>Heunggongvirae</taxon>
        <taxon>Uroviricota</taxon>
        <taxon>Caudoviricetes</taxon>
        <taxon>Herelleviridae</taxon>
        <taxon>Bastillevirinae</taxon>
        <taxon>Wphvirus</taxon>
        <taxon>Wphvirus WPh</taxon>
    </lineage>
</organism>
<accession>G9B1C1</accession>
<protein>
    <submittedName>
        <fullName evidence="1">Gp20</fullName>
    </submittedName>
</protein>
<proteinExistence type="predicted"/>
<dbReference type="GeneID" id="11536676"/>
<dbReference type="KEGG" id="vg:11536676"/>